<dbReference type="SMART" id="SM01340">
    <property type="entry name" value="DNA_mis_repair"/>
    <property type="match status" value="1"/>
</dbReference>
<dbReference type="SUPFAM" id="SSF55874">
    <property type="entry name" value="ATPase domain of HSP90 chaperone/DNA topoisomerase II/histidine kinase"/>
    <property type="match status" value="1"/>
</dbReference>
<evidence type="ECO:0000313" key="7">
    <source>
        <dbReference type="Proteomes" id="UP001437256"/>
    </source>
</evidence>
<dbReference type="Pfam" id="PF01119">
    <property type="entry name" value="DNA_mis_repair"/>
    <property type="match status" value="1"/>
</dbReference>
<feature type="compositionally biased region" description="Polar residues" evidence="3">
    <location>
        <begin position="745"/>
        <end position="754"/>
    </location>
</feature>
<feature type="compositionally biased region" description="Acidic residues" evidence="3">
    <location>
        <begin position="629"/>
        <end position="640"/>
    </location>
</feature>
<feature type="compositionally biased region" description="Polar residues" evidence="3">
    <location>
        <begin position="410"/>
        <end position="449"/>
    </location>
</feature>
<feature type="compositionally biased region" description="Gly residues" evidence="3">
    <location>
        <begin position="574"/>
        <end position="585"/>
    </location>
</feature>
<dbReference type="CDD" id="cd16926">
    <property type="entry name" value="HATPase_MutL-MLH-PMS-like"/>
    <property type="match status" value="1"/>
</dbReference>
<evidence type="ECO:0000256" key="3">
    <source>
        <dbReference type="SAM" id="MobiDB-lite"/>
    </source>
</evidence>
<feature type="compositionally biased region" description="Acidic residues" evidence="3">
    <location>
        <begin position="723"/>
        <end position="733"/>
    </location>
</feature>
<dbReference type="InterPro" id="IPR042121">
    <property type="entry name" value="MutL_C_regsub"/>
</dbReference>
<dbReference type="InterPro" id="IPR013507">
    <property type="entry name" value="DNA_mismatch_S5_2-like"/>
</dbReference>
<evidence type="ECO:0000256" key="2">
    <source>
        <dbReference type="ARBA" id="ARBA00022763"/>
    </source>
</evidence>
<keyword evidence="7" id="KW-1185">Reference proteome</keyword>
<evidence type="ECO:0000256" key="1">
    <source>
        <dbReference type="ARBA" id="ARBA00006082"/>
    </source>
</evidence>
<proteinExistence type="inferred from homology"/>
<feature type="domain" description="MutL C-terminal dimerisation" evidence="4">
    <location>
        <begin position="931"/>
        <end position="1115"/>
    </location>
</feature>
<feature type="region of interest" description="Disordered" evidence="3">
    <location>
        <begin position="883"/>
        <end position="906"/>
    </location>
</feature>
<dbReference type="InterPro" id="IPR014790">
    <property type="entry name" value="MutL_C"/>
</dbReference>
<dbReference type="InterPro" id="IPR037198">
    <property type="entry name" value="MutL_C_sf"/>
</dbReference>
<dbReference type="Gene3D" id="3.30.230.10">
    <property type="match status" value="1"/>
</dbReference>
<dbReference type="EMBL" id="JBBXMP010000139">
    <property type="protein sequence ID" value="KAL0061339.1"/>
    <property type="molecule type" value="Genomic_DNA"/>
</dbReference>
<comment type="similarity">
    <text evidence="1">Belongs to the DNA mismatch repair MutL/HexB family.</text>
</comment>
<feature type="compositionally biased region" description="Polar residues" evidence="3">
    <location>
        <begin position="491"/>
        <end position="508"/>
    </location>
</feature>
<keyword evidence="2" id="KW-0227">DNA damage</keyword>
<dbReference type="GO" id="GO:0005524">
    <property type="term" value="F:ATP binding"/>
    <property type="evidence" value="ECO:0007669"/>
    <property type="project" value="UniProtKB-KW"/>
</dbReference>
<feature type="region of interest" description="Disordered" evidence="3">
    <location>
        <begin position="410"/>
        <end position="820"/>
    </location>
</feature>
<dbReference type="Gene3D" id="3.30.1540.20">
    <property type="entry name" value="MutL, C-terminal domain, dimerisation subdomain"/>
    <property type="match status" value="1"/>
</dbReference>
<dbReference type="InterPro" id="IPR042120">
    <property type="entry name" value="MutL_C_dimsub"/>
</dbReference>
<protein>
    <submittedName>
        <fullName evidence="6">ATP-binding mismatch repair protein</fullName>
    </submittedName>
</protein>
<evidence type="ECO:0000259" key="4">
    <source>
        <dbReference type="SMART" id="SM00853"/>
    </source>
</evidence>
<dbReference type="InterPro" id="IPR036890">
    <property type="entry name" value="HATPase_C_sf"/>
</dbReference>
<feature type="compositionally biased region" description="Low complexity" evidence="3">
    <location>
        <begin position="773"/>
        <end position="812"/>
    </location>
</feature>
<dbReference type="Gene3D" id="3.30.565.10">
    <property type="entry name" value="Histidine kinase-like ATPase, C-terminal domain"/>
    <property type="match status" value="1"/>
</dbReference>
<dbReference type="PANTHER" id="PTHR10073:SF52">
    <property type="entry name" value="MISMATCH REPAIR ENDONUCLEASE PMS2"/>
    <property type="match status" value="1"/>
</dbReference>
<dbReference type="InterPro" id="IPR020568">
    <property type="entry name" value="Ribosomal_Su5_D2-typ_SF"/>
</dbReference>
<name>A0ABR2ZJF7_9AGAR</name>
<dbReference type="Pfam" id="PF08676">
    <property type="entry name" value="MutL_C"/>
    <property type="match status" value="1"/>
</dbReference>
<dbReference type="SMART" id="SM00853">
    <property type="entry name" value="MutL_C"/>
    <property type="match status" value="1"/>
</dbReference>
<dbReference type="Pfam" id="PF13589">
    <property type="entry name" value="HATPase_c_3"/>
    <property type="match status" value="1"/>
</dbReference>
<evidence type="ECO:0000259" key="5">
    <source>
        <dbReference type="SMART" id="SM01340"/>
    </source>
</evidence>
<accession>A0ABR2ZJF7</accession>
<organism evidence="6 7">
    <name type="scientific">Marasmius tenuissimus</name>
    <dbReference type="NCBI Taxonomy" id="585030"/>
    <lineage>
        <taxon>Eukaryota</taxon>
        <taxon>Fungi</taxon>
        <taxon>Dikarya</taxon>
        <taxon>Basidiomycota</taxon>
        <taxon>Agaricomycotina</taxon>
        <taxon>Agaricomycetes</taxon>
        <taxon>Agaricomycetidae</taxon>
        <taxon>Agaricales</taxon>
        <taxon>Marasmiineae</taxon>
        <taxon>Marasmiaceae</taxon>
        <taxon>Marasmius</taxon>
    </lineage>
</organism>
<dbReference type="PANTHER" id="PTHR10073">
    <property type="entry name" value="DNA MISMATCH REPAIR PROTEIN MLH, PMS, MUTL"/>
    <property type="match status" value="1"/>
</dbReference>
<dbReference type="CDD" id="cd03484">
    <property type="entry name" value="MutL_Trans_hPMS_2_like"/>
    <property type="match status" value="1"/>
</dbReference>
<feature type="domain" description="DNA mismatch repair protein S5" evidence="5">
    <location>
        <begin position="255"/>
        <end position="408"/>
    </location>
</feature>
<evidence type="ECO:0000313" key="6">
    <source>
        <dbReference type="EMBL" id="KAL0061339.1"/>
    </source>
</evidence>
<dbReference type="SUPFAM" id="SSF118116">
    <property type="entry name" value="DNA mismatch repair protein MutL"/>
    <property type="match status" value="2"/>
</dbReference>
<keyword evidence="6" id="KW-0067">ATP-binding</keyword>
<dbReference type="InterPro" id="IPR038973">
    <property type="entry name" value="MutL/Mlh/Pms-like"/>
</dbReference>
<dbReference type="Proteomes" id="UP001437256">
    <property type="component" value="Unassembled WGS sequence"/>
</dbReference>
<dbReference type="InterPro" id="IPR014721">
    <property type="entry name" value="Ribsml_uS5_D2-typ_fold_subgr"/>
</dbReference>
<gene>
    <name evidence="6" type="primary">PMS1</name>
    <name evidence="6" type="ORF">AAF712_011856</name>
</gene>
<reference evidence="6 7" key="1">
    <citation type="submission" date="2024-05" db="EMBL/GenBank/DDBJ databases">
        <title>A draft genome resource for the thread blight pathogen Marasmius tenuissimus strain MS-2.</title>
        <authorList>
            <person name="Yulfo-Soto G.E."/>
            <person name="Baruah I.K."/>
            <person name="Amoako-Attah I."/>
            <person name="Bukari Y."/>
            <person name="Meinhardt L.W."/>
            <person name="Bailey B.A."/>
            <person name="Cohen S.P."/>
        </authorList>
    </citation>
    <scope>NUCLEOTIDE SEQUENCE [LARGE SCALE GENOMIC DNA]</scope>
    <source>
        <strain evidence="6 7">MS-2</strain>
    </source>
</reference>
<dbReference type="SUPFAM" id="SSF54211">
    <property type="entry name" value="Ribosomal protein S5 domain 2-like"/>
    <property type="match status" value="1"/>
</dbReference>
<sequence length="1166" mass="124777">MNEIPGTQGTSTSIIRAIDANSVHQITSGQVVIDLQTAVKELVENSLDARATSIEVRFKNYGLKSVEVIDNGTGIAECDFESIGRKHHTSKLSSFEDLISISSFGFRGEAMSSLCAICESVTVTTAVAEKAPMGTVLELGKGGEVIKKAKAPRQRGTNVIITTPFVSLPVRRKELERNIKREFGKALTLLNAYALGPCCGLSAGGSEDEAMDGQSRVRGVRLVVTNQPEKGQKTTHISLPLPSPAGSRPSVRTGVTVLWGLKALDNVMDVQFEFQVQRIAAKKLKKNQGTEDEEEEDTMFPIKVKGIISSPVPLPGSNPGSRFARTAADRQFFYVNGRPCTLAKVQKALNETYRSYTASNSAVPHFPLAIIDFNIPGDSVDVNVTPDKRTILVHAETQVIDGLRANLFSPTRSTYGVNAGSRSHSMKVPQTTQRSSSIAPTNATPQRTPSMPVPNNVPDEDDSDKELPPRDAAGTVEADTTECTPPPVSRFQPSAPLTSDRGSSSPNAPSGVEVDPRVTTVPVLTPLSSRAPNKPPPATPGSAIAATTTFGVESNEYHATSPPSPVPNPVSTGTGQGGAVDGVAGGRKQRKGELRREVVISTVGANWTQKVGLSVPKDGTTGGRSSADQDSDHDELDDDLEPPRKKRKSVGATAGSSDEEVQVVGERLAGKSSRGFTTNARKPEASRQLKLTDAFQPRTARQGMRNILAGFARSGSQMPPPIDDLEEEIEDHEMDTVGDNGGNTGPKSGSQSSPEPTPLFLPDEDGDTAMEDAATSSSLAPATTSSSLSASHPPTSSSVLPASSSSSLIDLTPDSEDEEIDGSVMSSVAPNLRSSGPNPDAIERPEVIRTTSSQASGDVHLRFSLSDITDAWSKLREKLKHAKETSDLTSRSYGASKTPPAAKDGPMADHMVAEATLSRVIEKRDFGEMDVLGQFNLGFIIVRKRGCGTIDGPIGSKAAVDPTGRDFQDDLFIVDQHAADEKYNFETLQQTHTIKSQKLLRPIALDLAASDEVVAVENLGVLKRNGFELHAHDDGGDGGGDGYTSDDMNGERHGARVSMTALPISKGTVFDMKDLEELIHLLSDKPRGQMVRCSKARAMFASRACRKSVMVGMPLTKGQMKTVIQHMGTMDQPWNCPHGRPTMRHLYDMSGKKLQHSRDVDWSTFA</sequence>
<keyword evidence="6" id="KW-0547">Nucleotide-binding</keyword>
<comment type="caution">
    <text evidence="6">The sequence shown here is derived from an EMBL/GenBank/DDBJ whole genome shotgun (WGS) entry which is preliminary data.</text>
</comment>
<dbReference type="Gene3D" id="3.30.1370.100">
    <property type="entry name" value="MutL, C-terminal domain, regulatory subdomain"/>
    <property type="match status" value="1"/>
</dbReference>